<dbReference type="Pfam" id="PF14093">
    <property type="entry name" value="DUF4271"/>
    <property type="match status" value="1"/>
</dbReference>
<evidence type="ECO:0000313" key="3">
    <source>
        <dbReference type="Proteomes" id="UP001501175"/>
    </source>
</evidence>
<keyword evidence="3" id="KW-1185">Reference proteome</keyword>
<keyword evidence="1" id="KW-1133">Transmembrane helix</keyword>
<gene>
    <name evidence="2" type="ORF">GCM10023189_24600</name>
</gene>
<reference evidence="3" key="1">
    <citation type="journal article" date="2019" name="Int. J. Syst. Evol. Microbiol.">
        <title>The Global Catalogue of Microorganisms (GCM) 10K type strain sequencing project: providing services to taxonomists for standard genome sequencing and annotation.</title>
        <authorList>
            <consortium name="The Broad Institute Genomics Platform"/>
            <consortium name="The Broad Institute Genome Sequencing Center for Infectious Disease"/>
            <person name="Wu L."/>
            <person name="Ma J."/>
        </authorList>
    </citation>
    <scope>NUCLEOTIDE SEQUENCE [LARGE SCALE GENOMIC DNA]</scope>
    <source>
        <strain evidence="3">JCM 17927</strain>
    </source>
</reference>
<feature type="transmembrane region" description="Helical" evidence="1">
    <location>
        <begin position="267"/>
        <end position="292"/>
    </location>
</feature>
<evidence type="ECO:0008006" key="4">
    <source>
        <dbReference type="Google" id="ProtNLM"/>
    </source>
</evidence>
<evidence type="ECO:0000313" key="2">
    <source>
        <dbReference type="EMBL" id="GAA4456007.1"/>
    </source>
</evidence>
<comment type="caution">
    <text evidence="2">The sequence shown here is derived from an EMBL/GenBank/DDBJ whole genome shotgun (WGS) entry which is preliminary data.</text>
</comment>
<organism evidence="2 3">
    <name type="scientific">Nibrella saemangeumensis</name>
    <dbReference type="NCBI Taxonomy" id="1084526"/>
    <lineage>
        <taxon>Bacteria</taxon>
        <taxon>Pseudomonadati</taxon>
        <taxon>Bacteroidota</taxon>
        <taxon>Cytophagia</taxon>
        <taxon>Cytophagales</taxon>
        <taxon>Spirosomataceae</taxon>
        <taxon>Nibrella</taxon>
    </lineage>
</organism>
<keyword evidence="1" id="KW-0812">Transmembrane</keyword>
<dbReference type="EMBL" id="BAABHD010000027">
    <property type="protein sequence ID" value="GAA4456007.1"/>
    <property type="molecule type" value="Genomic_DNA"/>
</dbReference>
<feature type="transmembrane region" description="Helical" evidence="1">
    <location>
        <begin position="174"/>
        <end position="192"/>
    </location>
</feature>
<sequence length="391" mass="44925">MPAGVKIFWIIVLAWVGLTPSLLAQTQEGIGPDRSFYPVYDFRDDYLVYDESFKTYVPFLNEQHSTIPATSVFIDLESNRNYSILLSAQQDAYLFINAALKRKLPANQWQVLNIDSLYQIYHQPEIFLTIYGSPGIEGKQLFLGYPKSATENPVVLSDEGLNIRPRPSSVYDDFFGLCLVFLLATHAFLYSFNRRAFLRFYSLRDLLSLRVREETFLINKPLSRITMLFLLNLSFVSAFLVMFVQSRNINLFSSRSLLLAGQQLPELIADFFLISAVAFALLLSKYFVLYALGNLYRLEGITNIHYFKALQSSLLFFTAIVLLLTIITYNVPDISWLNAYLMIPFVTFYLTRLALLYLVITNVTSIKNLYLFSYLCIIELIPLIIGVRFAL</sequence>
<keyword evidence="1" id="KW-0472">Membrane</keyword>
<protein>
    <recommendedName>
        <fullName evidence="4">DUF4271 domain-containing protein</fullName>
    </recommendedName>
</protein>
<name>A0ABP8MVB2_9BACT</name>
<dbReference type="Proteomes" id="UP001501175">
    <property type="component" value="Unassembled WGS sequence"/>
</dbReference>
<feature type="transmembrane region" description="Helical" evidence="1">
    <location>
        <begin position="225"/>
        <end position="247"/>
    </location>
</feature>
<feature type="transmembrane region" description="Helical" evidence="1">
    <location>
        <begin position="371"/>
        <end position="390"/>
    </location>
</feature>
<proteinExistence type="predicted"/>
<feature type="transmembrane region" description="Helical" evidence="1">
    <location>
        <begin position="313"/>
        <end position="331"/>
    </location>
</feature>
<feature type="transmembrane region" description="Helical" evidence="1">
    <location>
        <begin position="337"/>
        <end position="359"/>
    </location>
</feature>
<accession>A0ABP8MVB2</accession>
<evidence type="ECO:0000256" key="1">
    <source>
        <dbReference type="SAM" id="Phobius"/>
    </source>
</evidence>
<dbReference type="RefSeq" id="WP_345243870.1">
    <property type="nucleotide sequence ID" value="NZ_BAABHD010000027.1"/>
</dbReference>
<dbReference type="InterPro" id="IPR025367">
    <property type="entry name" value="DUF4271"/>
</dbReference>